<organism evidence="1 2">
    <name type="scientific">Paractinoplanes toevensis</name>
    <dbReference type="NCBI Taxonomy" id="571911"/>
    <lineage>
        <taxon>Bacteria</taxon>
        <taxon>Bacillati</taxon>
        <taxon>Actinomycetota</taxon>
        <taxon>Actinomycetes</taxon>
        <taxon>Micromonosporales</taxon>
        <taxon>Micromonosporaceae</taxon>
        <taxon>Paractinoplanes</taxon>
    </lineage>
</organism>
<keyword evidence="2" id="KW-1185">Reference proteome</keyword>
<dbReference type="AlphaFoldDB" id="A0A919W533"/>
<gene>
    <name evidence="1" type="ORF">Ato02nite_042130</name>
</gene>
<proteinExistence type="predicted"/>
<accession>A0A919W533</accession>
<dbReference type="Proteomes" id="UP000677082">
    <property type="component" value="Unassembled WGS sequence"/>
</dbReference>
<sequence length="100" mass="11276">MIYAAGDRLAWLLPLLEQSPAGISAMLPHLSLADTPLPALVRFALTAWGEYWPALALDWLESGWPIQELLDVLAEMKDSRELSQPLRHRAAHLWRKVVLP</sequence>
<comment type="caution">
    <text evidence="1">The sequence shown here is derived from an EMBL/GenBank/DDBJ whole genome shotgun (WGS) entry which is preliminary data.</text>
</comment>
<evidence type="ECO:0000313" key="2">
    <source>
        <dbReference type="Proteomes" id="UP000677082"/>
    </source>
</evidence>
<reference evidence="1 2" key="1">
    <citation type="submission" date="2021-03" db="EMBL/GenBank/DDBJ databases">
        <title>Whole genome shotgun sequence of Actinoplanes toevensis NBRC 105298.</title>
        <authorList>
            <person name="Komaki H."/>
            <person name="Tamura T."/>
        </authorList>
    </citation>
    <scope>NUCLEOTIDE SEQUENCE [LARGE SCALE GENOMIC DNA]</scope>
    <source>
        <strain evidence="1 2">NBRC 105298</strain>
    </source>
</reference>
<name>A0A919W533_9ACTN</name>
<dbReference type="EMBL" id="BOQN01000055">
    <property type="protein sequence ID" value="GIM92420.1"/>
    <property type="molecule type" value="Genomic_DNA"/>
</dbReference>
<evidence type="ECO:0000313" key="1">
    <source>
        <dbReference type="EMBL" id="GIM92420.1"/>
    </source>
</evidence>
<protein>
    <submittedName>
        <fullName evidence="1">Uncharacterized protein</fullName>
    </submittedName>
</protein>